<dbReference type="AlphaFoldDB" id="A0A8S1FF34"/>
<comment type="caution">
    <text evidence="1">The sequence shown here is derived from an EMBL/GenBank/DDBJ whole genome shotgun (WGS) entry which is preliminary data.</text>
</comment>
<reference evidence="1 2" key="1">
    <citation type="submission" date="2020-04" db="EMBL/GenBank/DDBJ databases">
        <authorList>
            <person name="Laetsch R D."/>
            <person name="Stevens L."/>
            <person name="Kumar S."/>
            <person name="Blaxter L. M."/>
        </authorList>
    </citation>
    <scope>NUCLEOTIDE SEQUENCE [LARGE SCALE GENOMIC DNA]</scope>
</reference>
<dbReference type="EMBL" id="CADEPM010000014">
    <property type="protein sequence ID" value="CAB3411523.1"/>
    <property type="molecule type" value="Genomic_DNA"/>
</dbReference>
<accession>A0A8S1FF34</accession>
<gene>
    <name evidence="1" type="ORF">CBOVIS_LOCUS12906</name>
</gene>
<name>A0A8S1FF34_9PELO</name>
<protein>
    <submittedName>
        <fullName evidence="1">Uncharacterized protein</fullName>
    </submittedName>
</protein>
<sequence length="99" mass="11177">MDLHCHEFRRTVYEVIDDYAQQFNRIIETAEQRGIANQIQGFTIGYNLTVLILESLVNDCFNGLCNHVLAAIYALQLDRIVFDAALVVENHVLNVAPAA</sequence>
<evidence type="ECO:0000313" key="2">
    <source>
        <dbReference type="Proteomes" id="UP000494206"/>
    </source>
</evidence>
<evidence type="ECO:0000313" key="1">
    <source>
        <dbReference type="EMBL" id="CAB3411523.1"/>
    </source>
</evidence>
<organism evidence="1 2">
    <name type="scientific">Caenorhabditis bovis</name>
    <dbReference type="NCBI Taxonomy" id="2654633"/>
    <lineage>
        <taxon>Eukaryota</taxon>
        <taxon>Metazoa</taxon>
        <taxon>Ecdysozoa</taxon>
        <taxon>Nematoda</taxon>
        <taxon>Chromadorea</taxon>
        <taxon>Rhabditida</taxon>
        <taxon>Rhabditina</taxon>
        <taxon>Rhabditomorpha</taxon>
        <taxon>Rhabditoidea</taxon>
        <taxon>Rhabditidae</taxon>
        <taxon>Peloderinae</taxon>
        <taxon>Caenorhabditis</taxon>
    </lineage>
</organism>
<dbReference type="Proteomes" id="UP000494206">
    <property type="component" value="Unassembled WGS sequence"/>
</dbReference>
<keyword evidence="2" id="KW-1185">Reference proteome</keyword>
<proteinExistence type="predicted"/>